<keyword evidence="4" id="KW-0539">Nucleus</keyword>
<evidence type="ECO:0000256" key="4">
    <source>
        <dbReference type="ARBA" id="ARBA00023242"/>
    </source>
</evidence>
<reference evidence="8" key="1">
    <citation type="submission" date="2024-06" db="EMBL/GenBank/DDBJ databases">
        <authorList>
            <person name="Liu X."/>
            <person name="Lenzi L."/>
            <person name="Haldenby T S."/>
            <person name="Uol C."/>
        </authorList>
    </citation>
    <scope>NUCLEOTIDE SEQUENCE</scope>
</reference>
<dbReference type="GO" id="GO:0004521">
    <property type="term" value="F:RNA endonuclease activity"/>
    <property type="evidence" value="ECO:0007669"/>
    <property type="project" value="TreeGrafter"/>
</dbReference>
<comment type="similarity">
    <text evidence="2">Belongs to the RNA 3'-terminal cyclase family. Type 2 subfamily.</text>
</comment>
<keyword evidence="3" id="KW-0690">Ribosome biogenesis</keyword>
<dbReference type="GO" id="GO:0000479">
    <property type="term" value="P:endonucleolytic cleavage of tricistronic rRNA transcript (SSU-rRNA, 5.8S rRNA, LSU-rRNA)"/>
    <property type="evidence" value="ECO:0007669"/>
    <property type="project" value="TreeGrafter"/>
</dbReference>
<protein>
    <recommendedName>
        <fullName evidence="10">RNA 3'-terminal phosphate cyclase-like protein</fullName>
    </recommendedName>
</protein>
<dbReference type="Gene3D" id="3.30.360.20">
    <property type="entry name" value="RNA 3'-terminal phosphate cyclase, insert domain"/>
    <property type="match status" value="1"/>
</dbReference>
<evidence type="ECO:0000256" key="2">
    <source>
        <dbReference type="ARBA" id="ARBA00007089"/>
    </source>
</evidence>
<evidence type="ECO:0000256" key="5">
    <source>
        <dbReference type="SAM" id="MobiDB-lite"/>
    </source>
</evidence>
<feature type="compositionally biased region" description="Polar residues" evidence="5">
    <location>
        <begin position="364"/>
        <end position="378"/>
    </location>
</feature>
<dbReference type="AlphaFoldDB" id="A0AAV2TTX0"/>
<feature type="compositionally biased region" description="Basic and acidic residues" evidence="5">
    <location>
        <begin position="352"/>
        <end position="363"/>
    </location>
</feature>
<dbReference type="InterPro" id="IPR013792">
    <property type="entry name" value="RNA3'P_cycl/enolpyr_Trfase_a/b"/>
</dbReference>
<dbReference type="NCBIfam" id="TIGR03400">
    <property type="entry name" value="18S_RNA_Rcl1p"/>
    <property type="match status" value="1"/>
</dbReference>
<comment type="subcellular location">
    <subcellularLocation>
        <location evidence="1">Nucleus</location>
        <location evidence="1">Nucleolus</location>
    </subcellularLocation>
</comment>
<evidence type="ECO:0000256" key="3">
    <source>
        <dbReference type="ARBA" id="ARBA00022517"/>
    </source>
</evidence>
<evidence type="ECO:0000313" key="9">
    <source>
        <dbReference type="Proteomes" id="UP001497525"/>
    </source>
</evidence>
<evidence type="ECO:0000259" key="6">
    <source>
        <dbReference type="Pfam" id="PF01137"/>
    </source>
</evidence>
<proteinExistence type="inferred from homology"/>
<dbReference type="InterPro" id="IPR016443">
    <property type="entry name" value="RNA3'_term_phos_cyc_type_2"/>
</dbReference>
<dbReference type="Proteomes" id="UP001497525">
    <property type="component" value="Unassembled WGS sequence"/>
</dbReference>
<dbReference type="InterPro" id="IPR037136">
    <property type="entry name" value="RNA3'_phos_cyclase_dom_sf"/>
</dbReference>
<gene>
    <name evidence="8" type="ORF">CDAUBV1_LOCUS14780</name>
</gene>
<feature type="domain" description="RNA 3'-terminal phosphate cyclase insert" evidence="7">
    <location>
        <begin position="187"/>
        <end position="290"/>
    </location>
</feature>
<dbReference type="InterPro" id="IPR036553">
    <property type="entry name" value="RPTC_insert"/>
</dbReference>
<dbReference type="InterPro" id="IPR023797">
    <property type="entry name" value="RNA3'_phos_cyclase_dom"/>
</dbReference>
<dbReference type="Gene3D" id="3.65.10.20">
    <property type="entry name" value="RNA 3'-terminal phosphate cyclase domain"/>
    <property type="match status" value="1"/>
</dbReference>
<dbReference type="Pfam" id="PF05189">
    <property type="entry name" value="RTC_insert"/>
    <property type="match status" value="1"/>
</dbReference>
<dbReference type="InterPro" id="IPR020719">
    <property type="entry name" value="RNA3'_term_phos_cycl-like_CS"/>
</dbReference>
<evidence type="ECO:0000259" key="7">
    <source>
        <dbReference type="Pfam" id="PF05189"/>
    </source>
</evidence>
<organism evidence="8 9">
    <name type="scientific">Calicophoron daubneyi</name>
    <name type="common">Rumen fluke</name>
    <name type="synonym">Paramphistomum daubneyi</name>
    <dbReference type="NCBI Taxonomy" id="300641"/>
    <lineage>
        <taxon>Eukaryota</taxon>
        <taxon>Metazoa</taxon>
        <taxon>Spiralia</taxon>
        <taxon>Lophotrochozoa</taxon>
        <taxon>Platyhelminthes</taxon>
        <taxon>Trematoda</taxon>
        <taxon>Digenea</taxon>
        <taxon>Plagiorchiida</taxon>
        <taxon>Pronocephalata</taxon>
        <taxon>Paramphistomoidea</taxon>
        <taxon>Paramphistomidae</taxon>
        <taxon>Calicophoron</taxon>
    </lineage>
</organism>
<feature type="region of interest" description="Disordered" evidence="5">
    <location>
        <begin position="352"/>
        <end position="382"/>
    </location>
</feature>
<dbReference type="InterPro" id="IPR013791">
    <property type="entry name" value="RNA3'-term_phos_cycl_insert"/>
</dbReference>
<name>A0AAV2TTX0_CALDB</name>
<dbReference type="InterPro" id="IPR000228">
    <property type="entry name" value="RNA3'_term_phos_cyc"/>
</dbReference>
<dbReference type="PANTHER" id="PTHR11096">
    <property type="entry name" value="RNA 3' TERMINAL PHOSPHATE CYCLASE"/>
    <property type="match status" value="1"/>
</dbReference>
<feature type="domain" description="RNA 3'-terminal phosphate cyclase" evidence="6">
    <location>
        <begin position="9"/>
        <end position="344"/>
    </location>
</feature>
<evidence type="ECO:0008006" key="10">
    <source>
        <dbReference type="Google" id="ProtNLM"/>
    </source>
</evidence>
<sequence length="399" mass="43033">MSSGRKFQHFRGAENFRVKVALSLISLKPIRITHIRNKSLDPGVNEAEISVLKLIDEITNGTVSKINDTGTIVTFSPGVLIGGEIDFDCSLQRGIGYFLELLLILAPFCKQGIEAKLHGVTNCLHDPSVEMIKHTWLPVYNALVGPSAAATLKIEVSKRGLAPNGGGEVQFISKPCSSILPIEKISVGKIFRIRGIAWTCRVSSAYGYKLVAAAKTLLNRFLSDVYITLDHKKDESAGLSPGFGLTLWAETKTGATFSGESMSEPQSPNAAPVDADTVGRTAASRLLDQVYFGGFVDFGAQSLPLILMACEGGRNASQLAMGPPTSYSVSTLRLIRQLLGVTFNFDYRQRTSPEEVMKEEGDTTKPSSGQQQTDSSSEPPLLIATCFGSGIQNVSRSVR</sequence>
<dbReference type="Pfam" id="PF01137">
    <property type="entry name" value="RTC"/>
    <property type="match status" value="1"/>
</dbReference>
<evidence type="ECO:0000256" key="1">
    <source>
        <dbReference type="ARBA" id="ARBA00004604"/>
    </source>
</evidence>
<accession>A0AAV2TTX0</accession>
<dbReference type="PANTHER" id="PTHR11096:SF1">
    <property type="entry name" value="RNA 3'-TERMINAL PHOSPHATE CYCLASE-LIKE PROTEIN"/>
    <property type="match status" value="1"/>
</dbReference>
<dbReference type="PROSITE" id="PS01287">
    <property type="entry name" value="RTC"/>
    <property type="match status" value="1"/>
</dbReference>
<dbReference type="SUPFAM" id="SSF55205">
    <property type="entry name" value="EPT/RTPC-like"/>
    <property type="match status" value="1"/>
</dbReference>
<dbReference type="GO" id="GO:0005730">
    <property type="term" value="C:nucleolus"/>
    <property type="evidence" value="ECO:0007669"/>
    <property type="project" value="UniProtKB-SubCell"/>
</dbReference>
<comment type="caution">
    <text evidence="8">The sequence shown here is derived from an EMBL/GenBank/DDBJ whole genome shotgun (WGS) entry which is preliminary data.</text>
</comment>
<dbReference type="EMBL" id="CAXLJL010000623">
    <property type="protein sequence ID" value="CAL5139664.1"/>
    <property type="molecule type" value="Genomic_DNA"/>
</dbReference>
<evidence type="ECO:0000313" key="8">
    <source>
        <dbReference type="EMBL" id="CAL5139664.1"/>
    </source>
</evidence>